<proteinExistence type="predicted"/>
<name>A0A6J4SQT2_9ACTN</name>
<sequence>CVSMTAEIVLPRIMSSEVCPSSRIGGSAVSKMSSRVARSSPASASWNSASYALRNCSISASLKSAMRLTGSRSASFRAFETISGRSSRKARSISTRTCSAGAEPA</sequence>
<reference evidence="1" key="1">
    <citation type="submission" date="2020-02" db="EMBL/GenBank/DDBJ databases">
        <authorList>
            <person name="Meier V. D."/>
        </authorList>
    </citation>
    <scope>NUCLEOTIDE SEQUENCE</scope>
    <source>
        <strain evidence="1">AVDCRST_MAG85</strain>
    </source>
</reference>
<protein>
    <submittedName>
        <fullName evidence="1">Uncharacterized protein</fullName>
    </submittedName>
</protein>
<feature type="non-terminal residue" evidence="1">
    <location>
        <position position="1"/>
    </location>
</feature>
<dbReference type="AlphaFoldDB" id="A0A6J4SQT2"/>
<dbReference type="EMBL" id="CADCVT010000204">
    <property type="protein sequence ID" value="CAA9502798.1"/>
    <property type="molecule type" value="Genomic_DNA"/>
</dbReference>
<organism evidence="1">
    <name type="scientific">uncultured Solirubrobacteraceae bacterium</name>
    <dbReference type="NCBI Taxonomy" id="1162706"/>
    <lineage>
        <taxon>Bacteria</taxon>
        <taxon>Bacillati</taxon>
        <taxon>Actinomycetota</taxon>
        <taxon>Thermoleophilia</taxon>
        <taxon>Solirubrobacterales</taxon>
        <taxon>Solirubrobacteraceae</taxon>
        <taxon>environmental samples</taxon>
    </lineage>
</organism>
<feature type="non-terminal residue" evidence="1">
    <location>
        <position position="105"/>
    </location>
</feature>
<evidence type="ECO:0000313" key="1">
    <source>
        <dbReference type="EMBL" id="CAA9502798.1"/>
    </source>
</evidence>
<accession>A0A6J4SQT2</accession>
<gene>
    <name evidence="1" type="ORF">AVDCRST_MAG85-1870</name>
</gene>